<protein>
    <submittedName>
        <fullName evidence="1">Uncharacterized protein</fullName>
    </submittedName>
</protein>
<dbReference type="AlphaFoldDB" id="A0A4P8J144"/>
<organism evidence="1 2">
    <name type="scientific">Trinickia violacea</name>
    <dbReference type="NCBI Taxonomy" id="2571746"/>
    <lineage>
        <taxon>Bacteria</taxon>
        <taxon>Pseudomonadati</taxon>
        <taxon>Pseudomonadota</taxon>
        <taxon>Betaproteobacteria</taxon>
        <taxon>Burkholderiales</taxon>
        <taxon>Burkholderiaceae</taxon>
        <taxon>Trinickia</taxon>
    </lineage>
</organism>
<keyword evidence="2" id="KW-1185">Reference proteome</keyword>
<dbReference type="KEGG" id="tvl:FAZ95_37065"/>
<evidence type="ECO:0000313" key="1">
    <source>
        <dbReference type="EMBL" id="QCP54506.1"/>
    </source>
</evidence>
<dbReference type="EMBL" id="CP040078">
    <property type="protein sequence ID" value="QCP54506.1"/>
    <property type="molecule type" value="Genomic_DNA"/>
</dbReference>
<dbReference type="Proteomes" id="UP000298656">
    <property type="component" value="Chromosome 2"/>
</dbReference>
<evidence type="ECO:0000313" key="2">
    <source>
        <dbReference type="Proteomes" id="UP000298656"/>
    </source>
</evidence>
<dbReference type="RefSeq" id="WP_137337267.1">
    <property type="nucleotide sequence ID" value="NZ_CP040078.1"/>
</dbReference>
<reference evidence="1 2" key="1">
    <citation type="submission" date="2019-05" db="EMBL/GenBank/DDBJ databases">
        <title>Burkholderia sp. DHOD12, isolated from subtropical forest soil.</title>
        <authorList>
            <person name="Gao Z.-H."/>
            <person name="Qiu L.-H."/>
        </authorList>
    </citation>
    <scope>NUCLEOTIDE SEQUENCE [LARGE SCALE GENOMIC DNA]</scope>
    <source>
        <strain evidence="1 2">DHOD12</strain>
    </source>
</reference>
<accession>A0A4P8J144</accession>
<proteinExistence type="predicted"/>
<gene>
    <name evidence="1" type="ORF">FAZ95_37065</name>
</gene>
<sequence>MPYDAKWTYDALRAQIEQLQTEHPDRAIMLYEIPSVGVSSGNRAALVSTSLLQSVSLHPNGTIRFNAVPGTREAGSAGFWNPASMRVDVSPVKRTDLLLPAPERVRFSEPEAE</sequence>
<name>A0A4P8J144_9BURK</name>